<dbReference type="Gene3D" id="1.10.101.10">
    <property type="entry name" value="PGBD-like superfamily/PGBD"/>
    <property type="match status" value="2"/>
</dbReference>
<dbReference type="InterPro" id="IPR002477">
    <property type="entry name" value="Peptidoglycan-bd-like"/>
</dbReference>
<name>A0A1G7TRP7_9HYPH</name>
<dbReference type="STRING" id="440168.SAMN04487974_102304"/>
<dbReference type="SUPFAM" id="SSF47090">
    <property type="entry name" value="PGBD-like"/>
    <property type="match status" value="2"/>
</dbReference>
<proteinExistence type="predicted"/>
<evidence type="ECO:0000256" key="2">
    <source>
        <dbReference type="SAM" id="Phobius"/>
    </source>
</evidence>
<dbReference type="Proteomes" id="UP000199495">
    <property type="component" value="Unassembled WGS sequence"/>
</dbReference>
<dbReference type="InterPro" id="IPR036365">
    <property type="entry name" value="PGBD-like_sf"/>
</dbReference>
<dbReference type="EMBL" id="FNCS01000002">
    <property type="protein sequence ID" value="SDG38013.1"/>
    <property type="molecule type" value="Genomic_DNA"/>
</dbReference>
<evidence type="ECO:0000259" key="3">
    <source>
        <dbReference type="Pfam" id="PF01471"/>
    </source>
</evidence>
<keyword evidence="2" id="KW-1133">Transmembrane helix</keyword>
<sequence length="327" mass="33958">MTNSIAGATMAIGSGTLGLLGRSWDWSAENFLRSPIASTGLILTAGLVIMAGTNALYLQETRHPAPMFGIVSDRAPAASSLPAPIAPVVVEPTTVPSRPETAPMPTASFEPMPDAAPTQQDGPTAPSIGNQDIADMQEKLQAMGFFDGTVDGYYGPKTADAIRAFEARFNLPRTGAATPQLLQAVRDAPLSTSAAAPQVPSVSPAPTPVAAAPDTNDVAPLLAQMQQDAQPVAQETSLVADIAPDPVVNVMPTSTDASVPAALDRDLVSEIQRGLSRLGFLQGPVNGVADESTARAIRKFQIFNNFSPTGEVSQSLRQMLVSAGAYL</sequence>
<gene>
    <name evidence="4" type="ORF">SAMN04487974_102304</name>
</gene>
<dbReference type="RefSeq" id="WP_176762528.1">
    <property type="nucleotide sequence ID" value="NZ_FNCS01000002.1"/>
</dbReference>
<keyword evidence="2" id="KW-0472">Membrane</keyword>
<feature type="domain" description="Peptidoglycan binding-like" evidence="3">
    <location>
        <begin position="265"/>
        <end position="320"/>
    </location>
</feature>
<evidence type="ECO:0000256" key="1">
    <source>
        <dbReference type="SAM" id="MobiDB-lite"/>
    </source>
</evidence>
<dbReference type="AlphaFoldDB" id="A0A1G7TRP7"/>
<feature type="compositionally biased region" description="Polar residues" evidence="1">
    <location>
        <begin position="117"/>
        <end position="126"/>
    </location>
</feature>
<dbReference type="InterPro" id="IPR036366">
    <property type="entry name" value="PGBDSf"/>
</dbReference>
<keyword evidence="2" id="KW-0812">Transmembrane</keyword>
<feature type="transmembrane region" description="Helical" evidence="2">
    <location>
        <begin position="36"/>
        <end position="58"/>
    </location>
</feature>
<protein>
    <submittedName>
        <fullName evidence="4">Putative peptidoglycan binding domain-containing protein</fullName>
    </submittedName>
</protein>
<keyword evidence="5" id="KW-1185">Reference proteome</keyword>
<feature type="region of interest" description="Disordered" evidence="1">
    <location>
        <begin position="93"/>
        <end position="126"/>
    </location>
</feature>
<evidence type="ECO:0000313" key="4">
    <source>
        <dbReference type="EMBL" id="SDG38013.1"/>
    </source>
</evidence>
<dbReference type="Pfam" id="PF01471">
    <property type="entry name" value="PG_binding_1"/>
    <property type="match status" value="2"/>
</dbReference>
<reference evidence="4 5" key="1">
    <citation type="submission" date="2016-10" db="EMBL/GenBank/DDBJ databases">
        <authorList>
            <person name="de Groot N.N."/>
        </authorList>
    </citation>
    <scope>NUCLEOTIDE SEQUENCE [LARGE SCALE GENOMIC DNA]</scope>
    <source>
        <strain evidence="4 5">CGMCC 1.10267</strain>
    </source>
</reference>
<feature type="domain" description="Peptidoglycan binding-like" evidence="3">
    <location>
        <begin position="130"/>
        <end position="184"/>
    </location>
</feature>
<evidence type="ECO:0000313" key="5">
    <source>
        <dbReference type="Proteomes" id="UP000199495"/>
    </source>
</evidence>
<accession>A0A1G7TRP7</accession>
<organism evidence="4 5">
    <name type="scientific">Pelagibacterium luteolum</name>
    <dbReference type="NCBI Taxonomy" id="440168"/>
    <lineage>
        <taxon>Bacteria</taxon>
        <taxon>Pseudomonadati</taxon>
        <taxon>Pseudomonadota</taxon>
        <taxon>Alphaproteobacteria</taxon>
        <taxon>Hyphomicrobiales</taxon>
        <taxon>Devosiaceae</taxon>
        <taxon>Pelagibacterium</taxon>
    </lineage>
</organism>